<dbReference type="Proteomes" id="UP001501170">
    <property type="component" value="Unassembled WGS sequence"/>
</dbReference>
<name>A0ABN3HBX5_9ACTN</name>
<evidence type="ECO:0000313" key="2">
    <source>
        <dbReference type="EMBL" id="GAA2375298.1"/>
    </source>
</evidence>
<organism evidence="2 3">
    <name type="scientific">Gordonia cholesterolivorans</name>
    <dbReference type="NCBI Taxonomy" id="559625"/>
    <lineage>
        <taxon>Bacteria</taxon>
        <taxon>Bacillati</taxon>
        <taxon>Actinomycetota</taxon>
        <taxon>Actinomycetes</taxon>
        <taxon>Mycobacteriales</taxon>
        <taxon>Gordoniaceae</taxon>
        <taxon>Gordonia</taxon>
    </lineage>
</organism>
<keyword evidence="3" id="KW-1185">Reference proteome</keyword>
<gene>
    <name evidence="2" type="ORF">GCM10009855_13150</name>
</gene>
<feature type="region of interest" description="Disordered" evidence="1">
    <location>
        <begin position="86"/>
        <end position="119"/>
    </location>
</feature>
<accession>A0ABN3HBX5</accession>
<comment type="caution">
    <text evidence="2">The sequence shown here is derived from an EMBL/GenBank/DDBJ whole genome shotgun (WGS) entry which is preliminary data.</text>
</comment>
<dbReference type="EMBL" id="BAAARB010000005">
    <property type="protein sequence ID" value="GAA2375298.1"/>
    <property type="molecule type" value="Genomic_DNA"/>
</dbReference>
<proteinExistence type="predicted"/>
<reference evidence="2 3" key="1">
    <citation type="journal article" date="2019" name="Int. J. Syst. Evol. Microbiol.">
        <title>The Global Catalogue of Microorganisms (GCM) 10K type strain sequencing project: providing services to taxonomists for standard genome sequencing and annotation.</title>
        <authorList>
            <consortium name="The Broad Institute Genomics Platform"/>
            <consortium name="The Broad Institute Genome Sequencing Center for Infectious Disease"/>
            <person name="Wu L."/>
            <person name="Ma J."/>
        </authorList>
    </citation>
    <scope>NUCLEOTIDE SEQUENCE [LARGE SCALE GENOMIC DNA]</scope>
    <source>
        <strain evidence="2 3">JCM 16227</strain>
    </source>
</reference>
<sequence length="236" mass="25683">MAISAGVGLMLGQRGSDTSAQSAVQQIFAPKPESLRSAAERMDKEGDAIEAAGSSPIAQKKFVEYWAEPSCAAMINAFVEAFAGSEGDPATPSAPSRIISVNESGDKGTVVTESAGETETQHWVRLNGRWMITCEGAFGDESSTPTQADDVAETALRTRPTATPRSESTDHQRPVPLPSPRFRSSPHGRGRYTQRADRLRTRRMANIRTDILKCCRPIFNVDQCDSGEFEEHVHRC</sequence>
<evidence type="ECO:0000313" key="3">
    <source>
        <dbReference type="Proteomes" id="UP001501170"/>
    </source>
</evidence>
<evidence type="ECO:0000256" key="1">
    <source>
        <dbReference type="SAM" id="MobiDB-lite"/>
    </source>
</evidence>
<feature type="region of interest" description="Disordered" evidence="1">
    <location>
        <begin position="158"/>
        <end position="195"/>
    </location>
</feature>
<protein>
    <submittedName>
        <fullName evidence="2">Uncharacterized protein</fullName>
    </submittedName>
</protein>